<dbReference type="HOGENOM" id="CLU_1702772_0_0_6"/>
<protein>
    <submittedName>
        <fullName evidence="1">Uncharacterized protein</fullName>
    </submittedName>
</protein>
<proteinExistence type="predicted"/>
<dbReference type="AlphaFoldDB" id="S6ANS2"/>
<dbReference type="KEGG" id="pre:PCA10_49430"/>
<dbReference type="Proteomes" id="UP000015503">
    <property type="component" value="Chromosome"/>
</dbReference>
<gene>
    <name evidence="1" type="ORF">PCA10_49430</name>
</gene>
<dbReference type="EMBL" id="AP013068">
    <property type="protein sequence ID" value="BAN50675.1"/>
    <property type="molecule type" value="Genomic_DNA"/>
</dbReference>
<keyword evidence="2" id="KW-1185">Reference proteome</keyword>
<organism evidence="1 2">
    <name type="scientific">Metapseudomonas resinovorans NBRC 106553</name>
    <dbReference type="NCBI Taxonomy" id="1245471"/>
    <lineage>
        <taxon>Bacteria</taxon>
        <taxon>Pseudomonadati</taxon>
        <taxon>Pseudomonadota</taxon>
        <taxon>Gammaproteobacteria</taxon>
        <taxon>Pseudomonadales</taxon>
        <taxon>Pseudomonadaceae</taxon>
        <taxon>Metapseudomonas</taxon>
    </lineage>
</organism>
<evidence type="ECO:0000313" key="1">
    <source>
        <dbReference type="EMBL" id="BAN50675.1"/>
    </source>
</evidence>
<sequence length="154" mass="17537">MRKWDNVTRDDLLTAVECIKHQYAPDAARNLIEYFHERMEDGDYYDVEVLHLLIKHAFALIISGKSADQAFGLKAIKGEHNRPDTFSRDVSAAALVVRQRRKGANWEDAVTDAAEHMGVSNRIVERAYKAYREGVECLPDEQLELIAGERPVKP</sequence>
<evidence type="ECO:0000313" key="2">
    <source>
        <dbReference type="Proteomes" id="UP000015503"/>
    </source>
</evidence>
<accession>S6ANS2</accession>
<reference evidence="1 2" key="1">
    <citation type="journal article" date="2013" name="Genome Announc.">
        <title>Complete Genome Sequence of the Carbazole Degrader Pseudomonas resinovorans Strain CA10 (NBRC 106553).</title>
        <authorList>
            <person name="Shintani M."/>
            <person name="Hosoyama A."/>
            <person name="Ohji S."/>
            <person name="Tsuchikane K."/>
            <person name="Takarada H."/>
            <person name="Yamazoe A."/>
            <person name="Fujita N."/>
            <person name="Nojiri H."/>
        </authorList>
    </citation>
    <scope>NUCLEOTIDE SEQUENCE [LARGE SCALE GENOMIC DNA]</scope>
    <source>
        <strain evidence="1 2">NBRC 106553</strain>
    </source>
</reference>
<name>S6ANS2_METRE</name>